<gene>
    <name evidence="6" type="ORF">D6D28_05929</name>
</gene>
<dbReference type="GO" id="GO:0004519">
    <property type="term" value="F:endonuclease activity"/>
    <property type="evidence" value="ECO:0007669"/>
    <property type="project" value="UniProtKB-KW"/>
</dbReference>
<evidence type="ECO:0000259" key="5">
    <source>
        <dbReference type="PROSITE" id="PS52044"/>
    </source>
</evidence>
<dbReference type="GO" id="GO:0005737">
    <property type="term" value="C:cytoplasm"/>
    <property type="evidence" value="ECO:0007669"/>
    <property type="project" value="UniProtKB-UniRule"/>
</dbReference>
<dbReference type="InterPro" id="IPR041175">
    <property type="entry name" value="VLRF1/Vms1"/>
</dbReference>
<feature type="compositionally biased region" description="Basic and acidic residues" evidence="3">
    <location>
        <begin position="1147"/>
        <end position="1180"/>
    </location>
</feature>
<evidence type="ECO:0000313" key="7">
    <source>
        <dbReference type="Proteomes" id="UP000304951"/>
    </source>
</evidence>
<feature type="signal peptide" evidence="4">
    <location>
        <begin position="1"/>
        <end position="20"/>
    </location>
</feature>
<accession>A0A4S8SFS8</accession>
<dbReference type="PROSITE" id="PS52044">
    <property type="entry name" value="VLRF1"/>
    <property type="match status" value="1"/>
</dbReference>
<evidence type="ECO:0000256" key="2">
    <source>
        <dbReference type="PROSITE-ProRule" id="PRU01389"/>
    </source>
</evidence>
<dbReference type="PANTHER" id="PTHR40616">
    <property type="entry name" value="LINALOOL DEHYDRATASE_ISOMERASE DOMAIN-CONTAINING PROTEIN"/>
    <property type="match status" value="1"/>
</dbReference>
<dbReference type="InterPro" id="IPR002110">
    <property type="entry name" value="Ankyrin_rpt"/>
</dbReference>
<keyword evidence="2" id="KW-0255">Endonuclease</keyword>
<dbReference type="InterPro" id="IPR013087">
    <property type="entry name" value="Znf_C2H2_type"/>
</dbReference>
<organism evidence="6 7">
    <name type="scientific">Aureobasidium pullulans</name>
    <name type="common">Black yeast</name>
    <name type="synonym">Pullularia pullulans</name>
    <dbReference type="NCBI Taxonomy" id="5580"/>
    <lineage>
        <taxon>Eukaryota</taxon>
        <taxon>Fungi</taxon>
        <taxon>Dikarya</taxon>
        <taxon>Ascomycota</taxon>
        <taxon>Pezizomycotina</taxon>
        <taxon>Dothideomycetes</taxon>
        <taxon>Dothideomycetidae</taxon>
        <taxon>Dothideales</taxon>
        <taxon>Saccotheciaceae</taxon>
        <taxon>Aureobasidium</taxon>
    </lineage>
</organism>
<feature type="region of interest" description="Disordered" evidence="3">
    <location>
        <begin position="723"/>
        <end position="756"/>
    </location>
</feature>
<keyword evidence="2" id="KW-0963">Cytoplasm</keyword>
<evidence type="ECO:0000256" key="3">
    <source>
        <dbReference type="SAM" id="MobiDB-lite"/>
    </source>
</evidence>
<feature type="domain" description="VLRF1" evidence="5">
    <location>
        <begin position="761"/>
        <end position="918"/>
    </location>
</feature>
<feature type="compositionally biased region" description="Basic and acidic residues" evidence="3">
    <location>
        <begin position="1094"/>
        <end position="1133"/>
    </location>
</feature>
<feature type="region of interest" description="Disordered" evidence="3">
    <location>
        <begin position="939"/>
        <end position="968"/>
    </location>
</feature>
<dbReference type="Proteomes" id="UP000304951">
    <property type="component" value="Unassembled WGS sequence"/>
</dbReference>
<dbReference type="Pfam" id="PF18826">
    <property type="entry name" value="bVLRF1"/>
    <property type="match status" value="1"/>
</dbReference>
<dbReference type="InterPro" id="IPR036770">
    <property type="entry name" value="Ankyrin_rpt-contain_sf"/>
</dbReference>
<keyword evidence="1" id="KW-0040">ANK repeat</keyword>
<dbReference type="PROSITE" id="PS00028">
    <property type="entry name" value="ZINC_FINGER_C2H2_1"/>
    <property type="match status" value="1"/>
</dbReference>
<comment type="domain">
    <text evidence="2">The VLRF1 domain mediates binding to the 60S ribosomal subunit.</text>
</comment>
<dbReference type="GO" id="GO:0016787">
    <property type="term" value="F:hydrolase activity"/>
    <property type="evidence" value="ECO:0007669"/>
    <property type="project" value="UniProtKB-KW"/>
</dbReference>
<keyword evidence="2" id="KW-0540">Nuclease</keyword>
<proteinExistence type="inferred from homology"/>
<keyword evidence="4" id="KW-0732">Signal</keyword>
<keyword evidence="2" id="KW-0378">Hydrolase</keyword>
<feature type="active site" evidence="2">
    <location>
        <position position="818"/>
    </location>
</feature>
<dbReference type="EMBL" id="QZAF01000256">
    <property type="protein sequence ID" value="THV69408.1"/>
    <property type="molecule type" value="Genomic_DNA"/>
</dbReference>
<comment type="similarity">
    <text evidence="2">Belongs to the ANKZF1/VMS1 family.</text>
</comment>
<dbReference type="Gene3D" id="1.25.40.20">
    <property type="entry name" value="Ankyrin repeat-containing domain"/>
    <property type="match status" value="1"/>
</dbReference>
<evidence type="ECO:0000256" key="4">
    <source>
        <dbReference type="SAM" id="SignalP"/>
    </source>
</evidence>
<dbReference type="PROSITE" id="PS50088">
    <property type="entry name" value="ANK_REPEAT"/>
    <property type="match status" value="1"/>
</dbReference>
<name>A0A4S8SFS8_AURPU</name>
<reference evidence="6 7" key="1">
    <citation type="submission" date="2018-10" db="EMBL/GenBank/DDBJ databases">
        <title>Fifty Aureobasidium pullulans genomes reveal a recombining polyextremotolerant generalist.</title>
        <authorList>
            <person name="Gostincar C."/>
            <person name="Turk M."/>
            <person name="Zajc J."/>
            <person name="Gunde-Cimerman N."/>
        </authorList>
    </citation>
    <scope>NUCLEOTIDE SEQUENCE [LARGE SCALE GENOMIC DNA]</scope>
    <source>
        <strain evidence="6 7">EXF-11900</strain>
    </source>
</reference>
<feature type="compositionally biased region" description="Low complexity" evidence="3">
    <location>
        <begin position="939"/>
        <end position="951"/>
    </location>
</feature>
<evidence type="ECO:0000256" key="1">
    <source>
        <dbReference type="PROSITE-ProRule" id="PRU00023"/>
    </source>
</evidence>
<comment type="caution">
    <text evidence="6">The sequence shown here is derived from an EMBL/GenBank/DDBJ whole genome shotgun (WGS) entry which is preliminary data.</text>
</comment>
<protein>
    <recommendedName>
        <fullName evidence="5">VLRF1 domain-containing protein</fullName>
    </recommendedName>
</protein>
<dbReference type="PANTHER" id="PTHR40616:SF1">
    <property type="entry name" value="LINALOOL DEHYDRATASE_ISOMERASE DOMAIN-CONTAINING PROTEIN"/>
    <property type="match status" value="1"/>
</dbReference>
<dbReference type="AlphaFoldDB" id="A0A4S8SFS8"/>
<feature type="region of interest" description="Disordered" evidence="3">
    <location>
        <begin position="1094"/>
        <end position="1187"/>
    </location>
</feature>
<feature type="chain" id="PRO_5043195609" description="VLRF1 domain-containing protein" evidence="4">
    <location>
        <begin position="21"/>
        <end position="1187"/>
    </location>
</feature>
<evidence type="ECO:0000313" key="6">
    <source>
        <dbReference type="EMBL" id="THV69408.1"/>
    </source>
</evidence>
<feature type="region of interest" description="Disordered" evidence="3">
    <location>
        <begin position="629"/>
        <end position="649"/>
    </location>
</feature>
<sequence length="1187" mass="130246">MRYHGRLLATLAVCAGQASCSYVQSLSSNAQGVLNESMSWMDGFYDTDAGYLYSLDASAALRHDTRSSAWYAIGLLARNEGDDVANAEKILTAIVDGQYKDPAEQWFGDYQKEPEEPYVGTEAYPADIYDSWDPNWRGFIGTTFIIGLEEFPHLLSKNVTDLILGSLHNSTVGDSYRVGGVDDDNLYPAYSNPSIMRAFVSGWTGRRLNDSNFTMAGEQYAQEIVDLFTRADTLSEFNSGTYTGVSLFGLTLWAKYLPADSIMTQYGERMIKATWEAVGQLWHPELRNMAGPWDRSYGFDMNRYFSLMALWLWIIMGKAKSSLISRPQIMSHSADFTYGPLFAVLGDFQASLVPEDVLNALQEFRGEHIFNSSTFSPPFDTYPRNTTTWLASNISIGAETFDENVIGGPAINPSTFNPAVIQWNTGKGVGFITLHASENAITTAVSPGHLELSYPYGNSSSIFSFLVSTFAGKRDVTSWADVQGANVSISTNANVSYSVTFAGAYGGQDEVINDFEFWNFTYSMPANFSVFDLPQELLQTLELKAQNNAAVAVSDDSELLASNSSRRSETEDGAPSSATSCGLCGLSFPSVQEQRSHVRSDLHGYNMKQKMRGLKSVGENDFEKLVGDLDESISGSDSDDSASSDDDGKKDTTLSALLKKQANIADPDFDDFTTTKTKVGAGKPPLLWFSSSKLPSNVALGVYRTLLPAAIQVGDGATILQTIKDKQLSPKPPPTQPTSAPTEDSGGVPLPRSLQPDTSATGPHYFLCMIGGGHFAAMVVSLTPKMTKKAGVEDRAATVLAHKTFHRYTTRRKQGGSQSANDSAKGAAHSAGAGIRRYNEAALIAEVRQLLQDWKVWIDSSELLFIRATGTTNRRTLFGPYENQVLTSRDQRIRGFPFATRRATQAELMRSFVELTRVKVSTIDEAAIARKAQEEEAARQAAEAKAAAKPATPKPVKPTKEEEEASLHTTQLQALIRRSKAPALVSYITSNNLSPNFTFFPSDIPQNHHAPTPLHLAASLNAPALVSSLLLKAKADPTFKSAEGKTASEIAGDRATRDSFRLARSELGENAFEWDSAGVPAALSKADYDARVQREKDEKAAEDAAEQQRRKTETERLRNEDKVREEQSKEKKFGKGKTLAQVLPEKTAQEKREEEARGMTPEMRMKLERERRARAAEARFKAMSGNK</sequence>
<feature type="repeat" description="ANK" evidence="1">
    <location>
        <begin position="1009"/>
        <end position="1042"/>
    </location>
</feature>
<feature type="region of interest" description="Disordered" evidence="3">
    <location>
        <begin position="809"/>
        <end position="828"/>
    </location>
</feature>
<dbReference type="SUPFAM" id="SSF48403">
    <property type="entry name" value="Ankyrin repeat"/>
    <property type="match status" value="1"/>
</dbReference>